<dbReference type="InterPro" id="IPR020899">
    <property type="entry name" value="Arg_repress_C"/>
</dbReference>
<dbReference type="HAMAP" id="MF_00173">
    <property type="entry name" value="Arg_repressor"/>
    <property type="match status" value="1"/>
</dbReference>
<keyword evidence="14" id="KW-1185">Reference proteome</keyword>
<evidence type="ECO:0000259" key="12">
    <source>
        <dbReference type="Pfam" id="PF02863"/>
    </source>
</evidence>
<dbReference type="GO" id="GO:1900079">
    <property type="term" value="P:regulation of arginine biosynthetic process"/>
    <property type="evidence" value="ECO:0007669"/>
    <property type="project" value="UniProtKB-UniRule"/>
</dbReference>
<dbReference type="GO" id="GO:0005737">
    <property type="term" value="C:cytoplasm"/>
    <property type="evidence" value="ECO:0007669"/>
    <property type="project" value="UniProtKB-SubCell"/>
</dbReference>
<evidence type="ECO:0000259" key="11">
    <source>
        <dbReference type="Pfam" id="PF01316"/>
    </source>
</evidence>
<evidence type="ECO:0000256" key="4">
    <source>
        <dbReference type="ARBA" id="ARBA00021148"/>
    </source>
</evidence>
<evidence type="ECO:0000256" key="2">
    <source>
        <dbReference type="ARBA" id="ARBA00005040"/>
    </source>
</evidence>
<keyword evidence="7 10" id="KW-0805">Transcription regulation</keyword>
<evidence type="ECO:0000256" key="7">
    <source>
        <dbReference type="ARBA" id="ARBA00023015"/>
    </source>
</evidence>
<dbReference type="InterPro" id="IPR036388">
    <property type="entry name" value="WH-like_DNA-bd_sf"/>
</dbReference>
<dbReference type="GO" id="GO:0051259">
    <property type="term" value="P:protein complex oligomerization"/>
    <property type="evidence" value="ECO:0007669"/>
    <property type="project" value="InterPro"/>
</dbReference>
<feature type="domain" description="Arginine repressor C-terminal" evidence="12">
    <location>
        <begin position="88"/>
        <end position="152"/>
    </location>
</feature>
<dbReference type="InterPro" id="IPR036251">
    <property type="entry name" value="Arg_repress_C_sf"/>
</dbReference>
<dbReference type="PANTHER" id="PTHR34471:SF1">
    <property type="entry name" value="ARGININE REPRESSOR"/>
    <property type="match status" value="1"/>
</dbReference>
<comment type="function">
    <text evidence="10">Regulates arginine biosynthesis genes.</text>
</comment>
<dbReference type="InterPro" id="IPR020900">
    <property type="entry name" value="Arg_repress_DNA-bd"/>
</dbReference>
<dbReference type="GO" id="GO:0034618">
    <property type="term" value="F:arginine binding"/>
    <property type="evidence" value="ECO:0007669"/>
    <property type="project" value="InterPro"/>
</dbReference>
<dbReference type="Pfam" id="PF01316">
    <property type="entry name" value="Arg_repressor"/>
    <property type="match status" value="1"/>
</dbReference>
<keyword evidence="6 10" id="KW-0055">Arginine biosynthesis</keyword>
<dbReference type="UniPathway" id="UPA00068"/>
<dbReference type="Proteomes" id="UP000078225">
    <property type="component" value="Unassembled WGS sequence"/>
</dbReference>
<dbReference type="STRING" id="1691903.A9B99_08830"/>
<dbReference type="InterPro" id="IPR001669">
    <property type="entry name" value="Arg_repress"/>
</dbReference>
<evidence type="ECO:0000313" key="13">
    <source>
        <dbReference type="EMBL" id="OAT76410.1"/>
    </source>
</evidence>
<evidence type="ECO:0000256" key="1">
    <source>
        <dbReference type="ARBA" id="ARBA00004496"/>
    </source>
</evidence>
<name>A0A1B7L255_9ENTR</name>
<feature type="domain" description="Arginine repressor DNA-binding" evidence="11">
    <location>
        <begin position="16"/>
        <end position="76"/>
    </location>
</feature>
<protein>
    <recommendedName>
        <fullName evidence="4 10">Arginine repressor</fullName>
    </recommendedName>
</protein>
<comment type="subcellular location">
    <subcellularLocation>
        <location evidence="1 10">Cytoplasm</location>
    </subcellularLocation>
</comment>
<organism evidence="13 14">
    <name type="scientific">Mangrovibacter phragmitis</name>
    <dbReference type="NCBI Taxonomy" id="1691903"/>
    <lineage>
        <taxon>Bacteria</taxon>
        <taxon>Pseudomonadati</taxon>
        <taxon>Pseudomonadota</taxon>
        <taxon>Gammaproteobacteria</taxon>
        <taxon>Enterobacterales</taxon>
        <taxon>Enterobacteriaceae</taxon>
        <taxon>Mangrovibacter</taxon>
    </lineage>
</organism>
<dbReference type="PRINTS" id="PR01467">
    <property type="entry name" value="ARGREPRESSOR"/>
</dbReference>
<dbReference type="SUPFAM" id="SSF55252">
    <property type="entry name" value="C-terminal domain of arginine repressor"/>
    <property type="match status" value="1"/>
</dbReference>
<comment type="similarity">
    <text evidence="3 10">Belongs to the ArgR family.</text>
</comment>
<dbReference type="GO" id="GO:0003677">
    <property type="term" value="F:DNA binding"/>
    <property type="evidence" value="ECO:0007669"/>
    <property type="project" value="UniProtKB-KW"/>
</dbReference>
<proteinExistence type="inferred from homology"/>
<evidence type="ECO:0000256" key="8">
    <source>
        <dbReference type="ARBA" id="ARBA00023125"/>
    </source>
</evidence>
<keyword evidence="10" id="KW-0678">Repressor</keyword>
<sequence length="169" mass="18669">MKTPITSSEKEMQQLALCQRLIINHSYGCQDALRRDMQRHGFQAISQSTISRLLRILGVIKIRNARGEKIYSLNPQEQPEPSAGRAIGEMVISVEHNAEFVILHTVAGYGRAVGKILDYRALPDVLGVVAGSSVVWVAPRDVTKTPHLHHKIVQTFGLTAVLSQPVAVR</sequence>
<keyword evidence="10" id="KW-0028">Amino-acid biosynthesis</keyword>
<evidence type="ECO:0000256" key="6">
    <source>
        <dbReference type="ARBA" id="ARBA00022571"/>
    </source>
</evidence>
<dbReference type="Gene3D" id="1.10.10.10">
    <property type="entry name" value="Winged helix-like DNA-binding domain superfamily/Winged helix DNA-binding domain"/>
    <property type="match status" value="1"/>
</dbReference>
<dbReference type="PANTHER" id="PTHR34471">
    <property type="entry name" value="ARGININE REPRESSOR"/>
    <property type="match status" value="1"/>
</dbReference>
<evidence type="ECO:0000313" key="14">
    <source>
        <dbReference type="Proteomes" id="UP000078225"/>
    </source>
</evidence>
<reference evidence="14" key="1">
    <citation type="submission" date="2016-05" db="EMBL/GenBank/DDBJ databases">
        <authorList>
            <person name="Behera P."/>
            <person name="Vaishampayan P."/>
            <person name="Singh N."/>
            <person name="Raina V."/>
            <person name="Suar M."/>
            <person name="Pattnaik A."/>
            <person name="Rastogi G."/>
        </authorList>
    </citation>
    <scope>NUCLEOTIDE SEQUENCE [LARGE SCALE GENOMIC DNA]</scope>
    <source>
        <strain evidence="14">MP23</strain>
    </source>
</reference>
<dbReference type="RefSeq" id="WP_064598361.1">
    <property type="nucleotide sequence ID" value="NZ_CP134782.1"/>
</dbReference>
<accession>A0A1B7L255</accession>
<keyword evidence="5 10" id="KW-0963">Cytoplasm</keyword>
<evidence type="ECO:0000256" key="5">
    <source>
        <dbReference type="ARBA" id="ARBA00022490"/>
    </source>
</evidence>
<gene>
    <name evidence="10" type="primary">argR</name>
    <name evidence="13" type="ORF">A9B99_08830</name>
</gene>
<comment type="pathway">
    <text evidence="2 10">Amino-acid biosynthesis; L-arginine biosynthesis [regulation].</text>
</comment>
<dbReference type="OrthoDB" id="6504145at2"/>
<dbReference type="GO" id="GO:0003700">
    <property type="term" value="F:DNA-binding transcription factor activity"/>
    <property type="evidence" value="ECO:0007669"/>
    <property type="project" value="UniProtKB-UniRule"/>
</dbReference>
<dbReference type="EMBL" id="LYRP01000022">
    <property type="protein sequence ID" value="OAT76410.1"/>
    <property type="molecule type" value="Genomic_DNA"/>
</dbReference>
<keyword evidence="8 10" id="KW-0238">DNA-binding</keyword>
<keyword evidence="9 10" id="KW-0804">Transcription</keyword>
<dbReference type="InterPro" id="IPR036390">
    <property type="entry name" value="WH_DNA-bd_sf"/>
</dbReference>
<evidence type="ECO:0000256" key="3">
    <source>
        <dbReference type="ARBA" id="ARBA00008316"/>
    </source>
</evidence>
<dbReference type="AlphaFoldDB" id="A0A1B7L255"/>
<dbReference type="Gene3D" id="3.30.1360.40">
    <property type="match status" value="1"/>
</dbReference>
<dbReference type="SUPFAM" id="SSF46785">
    <property type="entry name" value="Winged helix' DNA-binding domain"/>
    <property type="match status" value="1"/>
</dbReference>
<dbReference type="Pfam" id="PF02863">
    <property type="entry name" value="Arg_repressor_C"/>
    <property type="match status" value="1"/>
</dbReference>
<dbReference type="GO" id="GO:0006526">
    <property type="term" value="P:L-arginine biosynthetic process"/>
    <property type="evidence" value="ECO:0007669"/>
    <property type="project" value="UniProtKB-UniPathway"/>
</dbReference>
<comment type="caution">
    <text evidence="13">The sequence shown here is derived from an EMBL/GenBank/DDBJ whole genome shotgun (WGS) entry which is preliminary data.</text>
</comment>
<evidence type="ECO:0000256" key="9">
    <source>
        <dbReference type="ARBA" id="ARBA00023163"/>
    </source>
</evidence>
<evidence type="ECO:0000256" key="10">
    <source>
        <dbReference type="HAMAP-Rule" id="MF_00173"/>
    </source>
</evidence>